<name>A0ABV6YYM5_UNCC1</name>
<accession>A0ABV6YYM5</accession>
<evidence type="ECO:0000256" key="1">
    <source>
        <dbReference type="SAM" id="MobiDB-lite"/>
    </source>
</evidence>
<proteinExistence type="predicted"/>
<sequence length="322" mass="37008">MKKDLDQLIAEFKKMNAQSGLEPGQARKAASDSFDEMSWEERGQLLLELIESRGGSISQQELLNTDIDKLGIANSEDGRQYLRNFLSQFIQQKLIRKKKIKNKIYLTLSHHRSSNIKEYFSLFSVKTEQKIPFKKAAELKYIKRLKILINVLKERGQFPIDTLFGELMAEIGFHNDSSGKAEAHEFLTRALENKQVHVIKKNSTSWLVLPEPGQTVTPRKKRKSSNGDKLEQSKTPVSQSSPITRQTKKRKDSQPETHSGPAPLSVQKALDLFYWKVKLENQISDLDDEIIRIAEFKKRYRAQLAHISQKIVEIFELRKSAG</sequence>
<comment type="caution">
    <text evidence="2">The sequence shown here is derived from an EMBL/GenBank/DDBJ whole genome shotgun (WGS) entry which is preliminary data.</text>
</comment>
<evidence type="ECO:0000313" key="2">
    <source>
        <dbReference type="EMBL" id="MFC1851173.1"/>
    </source>
</evidence>
<gene>
    <name evidence="2" type="ORF">ACFL27_13340</name>
</gene>
<feature type="region of interest" description="Disordered" evidence="1">
    <location>
        <begin position="210"/>
        <end position="263"/>
    </location>
</feature>
<evidence type="ECO:0000313" key="3">
    <source>
        <dbReference type="Proteomes" id="UP001594351"/>
    </source>
</evidence>
<protein>
    <submittedName>
        <fullName evidence="2">Uncharacterized protein</fullName>
    </submittedName>
</protein>
<reference evidence="2 3" key="1">
    <citation type="submission" date="2024-09" db="EMBL/GenBank/DDBJ databases">
        <title>Laminarin stimulates single cell rates of sulfate reduction while oxygen inhibits transcriptomic activity in coastal marine sediment.</title>
        <authorList>
            <person name="Lindsay M."/>
            <person name="Orcutt B."/>
            <person name="Emerson D."/>
            <person name="Stepanauskas R."/>
            <person name="D'Angelo T."/>
        </authorList>
    </citation>
    <scope>NUCLEOTIDE SEQUENCE [LARGE SCALE GENOMIC DNA]</scope>
    <source>
        <strain evidence="2">SAG AM-311-K15</strain>
    </source>
</reference>
<dbReference type="Proteomes" id="UP001594351">
    <property type="component" value="Unassembled WGS sequence"/>
</dbReference>
<keyword evidence="3" id="KW-1185">Reference proteome</keyword>
<organism evidence="2 3">
    <name type="scientific">candidate division CSSED10-310 bacterium</name>
    <dbReference type="NCBI Taxonomy" id="2855610"/>
    <lineage>
        <taxon>Bacteria</taxon>
        <taxon>Bacteria division CSSED10-310</taxon>
    </lineage>
</organism>
<feature type="compositionally biased region" description="Polar residues" evidence="1">
    <location>
        <begin position="233"/>
        <end position="245"/>
    </location>
</feature>
<dbReference type="EMBL" id="JBHPBY010000160">
    <property type="protein sequence ID" value="MFC1851173.1"/>
    <property type="molecule type" value="Genomic_DNA"/>
</dbReference>